<dbReference type="RefSeq" id="WP_200610388.1">
    <property type="nucleotide sequence ID" value="NZ_CP071518.1"/>
</dbReference>
<reference evidence="3 4" key="1">
    <citation type="submission" date="2021-03" db="EMBL/GenBank/DDBJ databases">
        <title>Lysobacter sp. nov. isolated from soil of gangwondo yeongwol, south Korea.</title>
        <authorList>
            <person name="Kim K.R."/>
            <person name="Kim K.H."/>
            <person name="Jeon C.O."/>
        </authorList>
    </citation>
    <scope>NUCLEOTIDE SEQUENCE [LARGE SCALE GENOMIC DNA]</scope>
    <source>
        <strain evidence="3 4">R19</strain>
    </source>
</reference>
<evidence type="ECO:0000313" key="4">
    <source>
        <dbReference type="Proteomes" id="UP000639274"/>
    </source>
</evidence>
<name>A0A975AU03_9GAMM</name>
<feature type="region of interest" description="Disordered" evidence="1">
    <location>
        <begin position="130"/>
        <end position="149"/>
    </location>
</feature>
<accession>A0A975AU03</accession>
<evidence type="ECO:0000256" key="1">
    <source>
        <dbReference type="SAM" id="MobiDB-lite"/>
    </source>
</evidence>
<dbReference type="Proteomes" id="UP000639274">
    <property type="component" value="Chromosome"/>
</dbReference>
<feature type="chain" id="PRO_5037954085" description="Lipoprotein" evidence="2">
    <location>
        <begin position="24"/>
        <end position="355"/>
    </location>
</feature>
<keyword evidence="4" id="KW-1185">Reference proteome</keyword>
<evidence type="ECO:0000256" key="2">
    <source>
        <dbReference type="SAM" id="SignalP"/>
    </source>
</evidence>
<keyword evidence="2" id="KW-0732">Signal</keyword>
<gene>
    <name evidence="3" type="ORF">I8J32_007830</name>
</gene>
<organism evidence="3 4">
    <name type="scientific">Agrilutibacter solisilvae</name>
    <dbReference type="NCBI Taxonomy" id="2763317"/>
    <lineage>
        <taxon>Bacteria</taxon>
        <taxon>Pseudomonadati</taxon>
        <taxon>Pseudomonadota</taxon>
        <taxon>Gammaproteobacteria</taxon>
        <taxon>Lysobacterales</taxon>
        <taxon>Lysobacteraceae</taxon>
        <taxon>Agrilutibacter</taxon>
    </lineage>
</organism>
<protein>
    <recommendedName>
        <fullName evidence="5">Lipoprotein</fullName>
    </recommendedName>
</protein>
<sequence>MKRSEWAYLVCSLIVTIALPGCASVRSHQAGNPPTYSDDGLVYRLPKRGINVGVAFEEGKSPVLTVTEGTSFADAAGPIYVARIGRNGVGQTDAEINVTEQGLLSATTAKYTSQIDDFIKALAADAASIATSDDGETTEEEPQRCPTTGTANLTAYMGKAGRFQLDPSGERTVELQVALNCNVKVSLQRAGWRPPPGDSGAVPVPTKVAGYFYRVNMPYVVRAELEGVVKEAVVMLPDESPTYFIELPRALFASTDNTTTFTDGVLTKHKQQTDSELIAALKIPADLLRAYVSALGSFFEAFKSTELKEAQSDTQKVLNELQRQKLEACIIALREDPTGESSDALCAGIAMPSGS</sequence>
<evidence type="ECO:0008006" key="5">
    <source>
        <dbReference type="Google" id="ProtNLM"/>
    </source>
</evidence>
<evidence type="ECO:0000313" key="3">
    <source>
        <dbReference type="EMBL" id="QSX79734.1"/>
    </source>
</evidence>
<feature type="signal peptide" evidence="2">
    <location>
        <begin position="1"/>
        <end position="23"/>
    </location>
</feature>
<dbReference type="KEGG" id="lsf:I8J32_007830"/>
<dbReference type="AlphaFoldDB" id="A0A975AU03"/>
<proteinExistence type="predicted"/>
<dbReference type="EMBL" id="CP071518">
    <property type="protein sequence ID" value="QSX79734.1"/>
    <property type="molecule type" value="Genomic_DNA"/>
</dbReference>